<evidence type="ECO:0000313" key="1">
    <source>
        <dbReference type="EMBL" id="GAI15734.1"/>
    </source>
</evidence>
<organism evidence="1">
    <name type="scientific">marine sediment metagenome</name>
    <dbReference type="NCBI Taxonomy" id="412755"/>
    <lineage>
        <taxon>unclassified sequences</taxon>
        <taxon>metagenomes</taxon>
        <taxon>ecological metagenomes</taxon>
    </lineage>
</organism>
<dbReference type="AlphaFoldDB" id="X1NAR0"/>
<proteinExistence type="predicted"/>
<reference evidence="1" key="1">
    <citation type="journal article" date="2014" name="Front. Microbiol.">
        <title>High frequency of phylogenetically diverse reductive dehalogenase-homologous genes in deep subseafloor sedimentary metagenomes.</title>
        <authorList>
            <person name="Kawai M."/>
            <person name="Futagami T."/>
            <person name="Toyoda A."/>
            <person name="Takaki Y."/>
            <person name="Nishi S."/>
            <person name="Hori S."/>
            <person name="Arai W."/>
            <person name="Tsubouchi T."/>
            <person name="Morono Y."/>
            <person name="Uchiyama I."/>
            <person name="Ito T."/>
            <person name="Fujiyama A."/>
            <person name="Inagaki F."/>
            <person name="Takami H."/>
        </authorList>
    </citation>
    <scope>NUCLEOTIDE SEQUENCE</scope>
    <source>
        <strain evidence="1">Expedition CK06-06</strain>
    </source>
</reference>
<accession>X1NAR0</accession>
<name>X1NAR0_9ZZZZ</name>
<dbReference type="EMBL" id="BARV01010741">
    <property type="protein sequence ID" value="GAI15734.1"/>
    <property type="molecule type" value="Genomic_DNA"/>
</dbReference>
<feature type="non-terminal residue" evidence="1">
    <location>
        <position position="236"/>
    </location>
</feature>
<comment type="caution">
    <text evidence="1">The sequence shown here is derived from an EMBL/GenBank/DDBJ whole genome shotgun (WGS) entry which is preliminary data.</text>
</comment>
<protein>
    <submittedName>
        <fullName evidence="1">Uncharacterized protein</fullName>
    </submittedName>
</protein>
<gene>
    <name evidence="1" type="ORF">S06H3_20677</name>
</gene>
<sequence>MVYEEYLRSAPALREAEAKVAIERMRGGAITPDRPLEAGDETGPFAGETWQSALFGTPTITDPRTGEEVAVAQAGIGPLAFLGLLGGAAGGYLAGQTLPEAIGTGIGLSTAAPVVAAPEGLPLVGPGVAEPPTMMVKKTWVQHVFGRVNGSAKEMKLHFYALVDGRIAMYHAYKKYWTVWRPKKNIVLSSNPRLKDLRKLDRVYNRMQKMVRKFAPRPKTRGVQVSSRFLSAAEKA</sequence>